<dbReference type="Proteomes" id="UP001521181">
    <property type="component" value="Unassembled WGS sequence"/>
</dbReference>
<name>A0ABS8YZK7_9RHOB</name>
<dbReference type="Pfam" id="PF09898">
    <property type="entry name" value="DUF2125"/>
    <property type="match status" value="1"/>
</dbReference>
<sequence length="503" mass="53313">MITKRIASLGAIFSLMGTTALYADVTAEQVWDSIQKSNADYGSVVTVEKSERSGDTLVLSGVKVVSEQNQEELQMQTRSEMSMGELRLRERGDGTVEITGAEKINMVTSSAVQAEQETVTTNMNMVMTQANSVAVASGSPEKIRYDITAPEMVLEGTMETSGADQPPELSLSATMQGTSGFYEVAHGEMTETLSNLSMSALKFSMEGSDPAATETFKMSGQMADLRTEGTTRMKVAPGAADFLTVMADGAEINGYIGYGASNFVIEGVTAEGPVHMESTAESGRIDIVLNGNAFDYGVTSGPSTFSLSSPDVPFPIAGALGDSEFRLAAPVAKSEEAAPYTAKLTLKDLTVSEDIWGLFDPMGQLPHDPATLIVDLTGALRPLVNLFSEEMATLEGPPAEVQTLDVNKVQLTLLGADLSGKGALTFDNTMGVPMPLGAVTLDLTGLNALLEKLVAMGMVPQDQTMFVNMMLGLYAKPAGDDAYTSTIEFNEDGEILANGQRIQ</sequence>
<evidence type="ECO:0000256" key="1">
    <source>
        <dbReference type="SAM" id="SignalP"/>
    </source>
</evidence>
<proteinExistence type="predicted"/>
<dbReference type="RefSeq" id="WP_233677044.1">
    <property type="nucleotide sequence ID" value="NZ_JAJUOS010000008.1"/>
</dbReference>
<dbReference type="InterPro" id="IPR018666">
    <property type="entry name" value="DUF2125"/>
</dbReference>
<keyword evidence="3" id="KW-1185">Reference proteome</keyword>
<feature type="chain" id="PRO_5047017329" evidence="1">
    <location>
        <begin position="24"/>
        <end position="503"/>
    </location>
</feature>
<feature type="signal peptide" evidence="1">
    <location>
        <begin position="1"/>
        <end position="23"/>
    </location>
</feature>
<dbReference type="EMBL" id="JAJUOS010000008">
    <property type="protein sequence ID" value="MCE5974072.1"/>
    <property type="molecule type" value="Genomic_DNA"/>
</dbReference>
<accession>A0ABS8YZK7</accession>
<reference evidence="2 3" key="1">
    <citation type="submission" date="2021-12" db="EMBL/GenBank/DDBJ databases">
        <title>Sinirhodobacter sp. WL0062 is a bacterium isolated from seawater.</title>
        <authorList>
            <person name="Wang L."/>
            <person name="He W."/>
            <person name="Zhang D.-F."/>
        </authorList>
    </citation>
    <scope>NUCLEOTIDE SEQUENCE [LARGE SCALE GENOMIC DNA]</scope>
    <source>
        <strain evidence="2 3">WL0062</strain>
    </source>
</reference>
<gene>
    <name evidence="2" type="ORF">LZA78_11310</name>
</gene>
<evidence type="ECO:0000313" key="3">
    <source>
        <dbReference type="Proteomes" id="UP001521181"/>
    </source>
</evidence>
<comment type="caution">
    <text evidence="2">The sequence shown here is derived from an EMBL/GenBank/DDBJ whole genome shotgun (WGS) entry which is preliminary data.</text>
</comment>
<organism evidence="2 3">
    <name type="scientific">Rhodobacter flavimaris</name>
    <dbReference type="NCBI Taxonomy" id="2907145"/>
    <lineage>
        <taxon>Bacteria</taxon>
        <taxon>Pseudomonadati</taxon>
        <taxon>Pseudomonadota</taxon>
        <taxon>Alphaproteobacteria</taxon>
        <taxon>Rhodobacterales</taxon>
        <taxon>Rhodobacter group</taxon>
        <taxon>Rhodobacter</taxon>
    </lineage>
</organism>
<protein>
    <submittedName>
        <fullName evidence="2">DUF2125 domain-containing protein</fullName>
    </submittedName>
</protein>
<keyword evidence="1" id="KW-0732">Signal</keyword>
<evidence type="ECO:0000313" key="2">
    <source>
        <dbReference type="EMBL" id="MCE5974072.1"/>
    </source>
</evidence>